<proteinExistence type="predicted"/>
<dbReference type="PANTHER" id="PTHR12526">
    <property type="entry name" value="GLYCOSYLTRANSFERASE"/>
    <property type="match status" value="1"/>
</dbReference>
<keyword evidence="2" id="KW-0808">Transferase</keyword>
<sequence>MAKGSSHSGIPRVLQLIASLPVGGAEDLVSAMVTGLDPRRFQVQAATIGPLGPVGEELRQAGHPVISLGLDLKRTSFWRILARVRALLKDNQPDILHTHLYHPNLYGRLASLGLGLAGVVASVHNSYTRVKLHRCLWNFLLSRMTDKVLVSSSRVWQDVHTFDRVPAAKLEVFPYGITVPDLDDAKDPAQVRAELGVEGFVLGLVGRLEEQKGQRFLLAALPELYREIPNLSVLLVGEGRECEALRHLAQELGVSRLVRFLGTRRDLPRLFRAMDVFVQPSLWEGLPLTLLMAMGAGLPVVGTQVSGITEVIVDGNNGRLVAPGDNAALAGAILELYRRPELRSRMAAAGRQTIVTRYSQKAMLRRLEGIYLSIMGKKRRGHDHRQAEN</sequence>
<dbReference type="InterPro" id="IPR028098">
    <property type="entry name" value="Glyco_trans_4-like_N"/>
</dbReference>
<protein>
    <submittedName>
        <fullName evidence="2">Glycosyltransferase</fullName>
    </submittedName>
</protein>
<gene>
    <name evidence="2" type="ORF">ENV52_07815</name>
</gene>
<dbReference type="GO" id="GO:0016757">
    <property type="term" value="F:glycosyltransferase activity"/>
    <property type="evidence" value="ECO:0007669"/>
    <property type="project" value="TreeGrafter"/>
</dbReference>
<evidence type="ECO:0000259" key="1">
    <source>
        <dbReference type="Pfam" id="PF13439"/>
    </source>
</evidence>
<organism evidence="2">
    <name type="scientific">Desulfobacca acetoxidans</name>
    <dbReference type="NCBI Taxonomy" id="60893"/>
    <lineage>
        <taxon>Bacteria</taxon>
        <taxon>Pseudomonadati</taxon>
        <taxon>Thermodesulfobacteriota</taxon>
        <taxon>Desulfobaccia</taxon>
        <taxon>Desulfobaccales</taxon>
        <taxon>Desulfobaccaceae</taxon>
        <taxon>Desulfobacca</taxon>
    </lineage>
</organism>
<dbReference type="Gene3D" id="3.40.50.2000">
    <property type="entry name" value="Glycogen Phosphorylase B"/>
    <property type="match status" value="2"/>
</dbReference>
<dbReference type="Pfam" id="PF13692">
    <property type="entry name" value="Glyco_trans_1_4"/>
    <property type="match status" value="1"/>
</dbReference>
<name>A0A7V6A3Q6_9BACT</name>
<comment type="caution">
    <text evidence="2">The sequence shown here is derived from an EMBL/GenBank/DDBJ whole genome shotgun (WGS) entry which is preliminary data.</text>
</comment>
<dbReference type="EMBL" id="DTGR01000129">
    <property type="protein sequence ID" value="HHS29590.1"/>
    <property type="molecule type" value="Genomic_DNA"/>
</dbReference>
<accession>A0A7V6A3Q6</accession>
<feature type="domain" description="Glycosyltransferase subfamily 4-like N-terminal" evidence="1">
    <location>
        <begin position="22"/>
        <end position="177"/>
    </location>
</feature>
<dbReference type="Pfam" id="PF13439">
    <property type="entry name" value="Glyco_transf_4"/>
    <property type="match status" value="1"/>
</dbReference>
<dbReference type="SUPFAM" id="SSF53756">
    <property type="entry name" value="UDP-Glycosyltransferase/glycogen phosphorylase"/>
    <property type="match status" value="1"/>
</dbReference>
<reference evidence="2" key="1">
    <citation type="journal article" date="2020" name="mSystems">
        <title>Genome- and Community-Level Interaction Insights into Carbon Utilization and Element Cycling Functions of Hydrothermarchaeota in Hydrothermal Sediment.</title>
        <authorList>
            <person name="Zhou Z."/>
            <person name="Liu Y."/>
            <person name="Xu W."/>
            <person name="Pan J."/>
            <person name="Luo Z.H."/>
            <person name="Li M."/>
        </authorList>
    </citation>
    <scope>NUCLEOTIDE SEQUENCE [LARGE SCALE GENOMIC DNA]</scope>
    <source>
        <strain evidence="2">SpSt-767</strain>
    </source>
</reference>
<dbReference type="AlphaFoldDB" id="A0A7V6A3Q6"/>
<dbReference type="PANTHER" id="PTHR12526:SF638">
    <property type="entry name" value="SPORE COAT PROTEIN SA"/>
    <property type="match status" value="1"/>
</dbReference>
<evidence type="ECO:0000313" key="2">
    <source>
        <dbReference type="EMBL" id="HHS29590.1"/>
    </source>
</evidence>